<dbReference type="GO" id="GO:0051118">
    <property type="term" value="F:glucan endo-1,3-alpha-glucosidase activity"/>
    <property type="evidence" value="ECO:0007669"/>
    <property type="project" value="InterPro"/>
</dbReference>
<reference evidence="1" key="2">
    <citation type="journal article" date="2023" name="IMA Fungus">
        <title>Comparative genomic study of the Penicillium genus elucidates a diverse pangenome and 15 lateral gene transfer events.</title>
        <authorList>
            <person name="Petersen C."/>
            <person name="Sorensen T."/>
            <person name="Nielsen M.R."/>
            <person name="Sondergaard T.E."/>
            <person name="Sorensen J.L."/>
            <person name="Fitzpatrick D.A."/>
            <person name="Frisvad J.C."/>
            <person name="Nielsen K.L."/>
        </authorList>
    </citation>
    <scope>NUCLEOTIDE SEQUENCE</scope>
    <source>
        <strain evidence="1">IBT 21472</strain>
    </source>
</reference>
<name>A0A9W9UBU4_9EURO</name>
<evidence type="ECO:0000313" key="1">
    <source>
        <dbReference type="EMBL" id="KAJ5330348.1"/>
    </source>
</evidence>
<dbReference type="AlphaFoldDB" id="A0A9W9UBU4"/>
<evidence type="ECO:0000313" key="2">
    <source>
        <dbReference type="Proteomes" id="UP001147746"/>
    </source>
</evidence>
<gene>
    <name evidence="1" type="ORF">N7476_000131</name>
</gene>
<dbReference type="Proteomes" id="UP001147746">
    <property type="component" value="Unassembled WGS sequence"/>
</dbReference>
<protein>
    <submittedName>
        <fullName evidence="1">Alpha-1-3-glucanase/mutanase</fullName>
    </submittedName>
</protein>
<accession>A0A9W9UBU4</accession>
<sequence length="137" mass="14928">MPGYDKDWLWRGDDLLSNQAASSELADSAYTAFSTGRAPYNYVLGMPHDGWRAFLPWLIETYKSNSSTIEQEGVQGWYQLNAAGNCVHNGGTTGNTANQLELECYPYQNPHDSIFFSSLLGSSADISVTIGGSMTGT</sequence>
<organism evidence="1 2">
    <name type="scientific">Penicillium atrosanguineum</name>
    <dbReference type="NCBI Taxonomy" id="1132637"/>
    <lineage>
        <taxon>Eukaryota</taxon>
        <taxon>Fungi</taxon>
        <taxon>Dikarya</taxon>
        <taxon>Ascomycota</taxon>
        <taxon>Pezizomycotina</taxon>
        <taxon>Eurotiomycetes</taxon>
        <taxon>Eurotiomycetidae</taxon>
        <taxon>Eurotiales</taxon>
        <taxon>Aspergillaceae</taxon>
        <taxon>Penicillium</taxon>
    </lineage>
</organism>
<comment type="caution">
    <text evidence="1">The sequence shown here is derived from an EMBL/GenBank/DDBJ whole genome shotgun (WGS) entry which is preliminary data.</text>
</comment>
<dbReference type="EMBL" id="JAPZBO010000001">
    <property type="protein sequence ID" value="KAJ5330348.1"/>
    <property type="molecule type" value="Genomic_DNA"/>
</dbReference>
<dbReference type="OrthoDB" id="1046782at2759"/>
<proteinExistence type="predicted"/>
<keyword evidence="2" id="KW-1185">Reference proteome</keyword>
<reference evidence="1" key="1">
    <citation type="submission" date="2022-12" db="EMBL/GenBank/DDBJ databases">
        <authorList>
            <person name="Petersen C."/>
        </authorList>
    </citation>
    <scope>NUCLEOTIDE SEQUENCE</scope>
    <source>
        <strain evidence="1">IBT 21472</strain>
    </source>
</reference>
<dbReference type="Pfam" id="PF03659">
    <property type="entry name" value="Glyco_hydro_71"/>
    <property type="match status" value="1"/>
</dbReference>
<dbReference type="InterPro" id="IPR005197">
    <property type="entry name" value="Glyco_hydro_71"/>
</dbReference>